<reference evidence="1 2" key="1">
    <citation type="submission" date="2016-10" db="EMBL/GenBank/DDBJ databases">
        <authorList>
            <person name="de Groot N.N."/>
        </authorList>
    </citation>
    <scope>NUCLEOTIDE SEQUENCE [LARGE SCALE GENOMIC DNA]</scope>
    <source>
        <strain evidence="1 2">DSM 28286</strain>
    </source>
</reference>
<evidence type="ECO:0000313" key="1">
    <source>
        <dbReference type="EMBL" id="SFQ02484.1"/>
    </source>
</evidence>
<protein>
    <recommendedName>
        <fullName evidence="3">PIN domain-containing protein</fullName>
    </recommendedName>
</protein>
<keyword evidence="2" id="KW-1185">Reference proteome</keyword>
<organism evidence="1 2">
    <name type="scientific">Parafilimonas terrae</name>
    <dbReference type="NCBI Taxonomy" id="1465490"/>
    <lineage>
        <taxon>Bacteria</taxon>
        <taxon>Pseudomonadati</taxon>
        <taxon>Bacteroidota</taxon>
        <taxon>Chitinophagia</taxon>
        <taxon>Chitinophagales</taxon>
        <taxon>Chitinophagaceae</taxon>
        <taxon>Parafilimonas</taxon>
    </lineage>
</organism>
<dbReference type="SUPFAM" id="SSF88723">
    <property type="entry name" value="PIN domain-like"/>
    <property type="match status" value="1"/>
</dbReference>
<dbReference type="RefSeq" id="WP_090657496.1">
    <property type="nucleotide sequence ID" value="NZ_FOXQ01000004.1"/>
</dbReference>
<accession>A0A1I5V4J0</accession>
<dbReference type="CDD" id="cd18699">
    <property type="entry name" value="PIN_VapC_like"/>
    <property type="match status" value="1"/>
</dbReference>
<evidence type="ECO:0000313" key="2">
    <source>
        <dbReference type="Proteomes" id="UP000199031"/>
    </source>
</evidence>
<sequence>MKALLDTNIIIHREAGRVVEQDIGILFRWLDRAQYTKCIHPITIQEIHRNPNKETVQAFMTKLDSYEQIKFPTPLQQDVKAVSDKYDINQNDINDSLLLNEVFADRVDILISEDKKIHLKAKELNISDRVFKIDSFLEKIFSEHPELINYKVLNVRKEYFGQINLNDHFFDSLKEDYPGFEHWFIKKSDEIAYVTINRDNNLMLSFLYLKIETEGENYSDIMPVFVPKKRLKVGTFKVINNGFRLGERFMKIIFDNALANGVQEIYVTIFDHREEQRRLIELMEQWGFSYWGLKRGERVYVRDFTPTFDISYLKENYPYISRNRNIYIVPIYEQYHTELLPDSILNTESPLEFIEDFPHRNGISKAYISRAMLPHPSTGDLLVFYRTGGYYKSVVSTIGLVQEVIYNIETESDFIKQCRKGSVFPETELKAMWNYNKNSRPFVIRFLYVYSFPHRINMQRLIELGVLQGINDAPRGFKPITKNQFELILKDTRSNESFIVD</sequence>
<gene>
    <name evidence="1" type="ORF">SAMN05444277_104210</name>
</gene>
<dbReference type="InterPro" id="IPR029060">
    <property type="entry name" value="PIN-like_dom_sf"/>
</dbReference>
<name>A0A1I5V4J0_9BACT</name>
<dbReference type="Proteomes" id="UP000199031">
    <property type="component" value="Unassembled WGS sequence"/>
</dbReference>
<dbReference type="OrthoDB" id="9773249at2"/>
<proteinExistence type="predicted"/>
<evidence type="ECO:0008006" key="3">
    <source>
        <dbReference type="Google" id="ProtNLM"/>
    </source>
</evidence>
<dbReference type="STRING" id="1465490.SAMN05444277_104210"/>
<dbReference type="EMBL" id="FOXQ01000004">
    <property type="protein sequence ID" value="SFQ02484.1"/>
    <property type="molecule type" value="Genomic_DNA"/>
</dbReference>
<dbReference type="AlphaFoldDB" id="A0A1I5V4J0"/>